<evidence type="ECO:0000256" key="5">
    <source>
        <dbReference type="ARBA" id="ARBA00022503"/>
    </source>
</evidence>
<evidence type="ECO:0000256" key="6">
    <source>
        <dbReference type="ARBA" id="ARBA00022723"/>
    </source>
</evidence>
<comment type="subunit">
    <text evidence="2">Homotrimer.</text>
</comment>
<name>A0A9W9UJJ5_PENBR</name>
<protein>
    <recommendedName>
        <fullName evidence="4 12">Arginase</fullName>
        <ecNumber evidence="3 12">3.5.3.1</ecNumber>
    </recommendedName>
</protein>
<evidence type="ECO:0000313" key="13">
    <source>
        <dbReference type="EMBL" id="KAJ5344801.1"/>
    </source>
</evidence>
<dbReference type="InterPro" id="IPR014033">
    <property type="entry name" value="Arginase"/>
</dbReference>
<comment type="cofactor">
    <cofactor evidence="12">
        <name>Mn(2+)</name>
        <dbReference type="ChEBI" id="CHEBI:29035"/>
    </cofactor>
    <text evidence="12">Binds 2 manganese ions per subunit.</text>
</comment>
<dbReference type="Pfam" id="PF00491">
    <property type="entry name" value="Arginase"/>
    <property type="match status" value="1"/>
</dbReference>
<evidence type="ECO:0000256" key="11">
    <source>
        <dbReference type="RuleBase" id="RU003684"/>
    </source>
</evidence>
<dbReference type="Proteomes" id="UP001147695">
    <property type="component" value="Unassembled WGS sequence"/>
</dbReference>
<evidence type="ECO:0000313" key="14">
    <source>
        <dbReference type="Proteomes" id="UP001147695"/>
    </source>
</evidence>
<dbReference type="InterPro" id="IPR023696">
    <property type="entry name" value="Ureohydrolase_dom_sf"/>
</dbReference>
<evidence type="ECO:0000256" key="10">
    <source>
        <dbReference type="PROSITE-ProRule" id="PRU00742"/>
    </source>
</evidence>
<evidence type="ECO:0000256" key="3">
    <source>
        <dbReference type="ARBA" id="ARBA00012168"/>
    </source>
</evidence>
<reference evidence="13" key="2">
    <citation type="journal article" date="2023" name="IMA Fungus">
        <title>Comparative genomic study of the Penicillium genus elucidates a diverse pangenome and 15 lateral gene transfer events.</title>
        <authorList>
            <person name="Petersen C."/>
            <person name="Sorensen T."/>
            <person name="Nielsen M.R."/>
            <person name="Sondergaard T.E."/>
            <person name="Sorensen J.L."/>
            <person name="Fitzpatrick D.A."/>
            <person name="Frisvad J.C."/>
            <person name="Nielsen K.L."/>
        </authorList>
    </citation>
    <scope>NUCLEOTIDE SEQUENCE</scope>
    <source>
        <strain evidence="13">IBT 35673</strain>
    </source>
</reference>
<evidence type="ECO:0000256" key="9">
    <source>
        <dbReference type="ARBA" id="ARBA00047391"/>
    </source>
</evidence>
<evidence type="ECO:0000256" key="4">
    <source>
        <dbReference type="ARBA" id="ARBA00018123"/>
    </source>
</evidence>
<dbReference type="NCBIfam" id="TIGR01229">
    <property type="entry name" value="rocF_arginase"/>
    <property type="match status" value="1"/>
</dbReference>
<dbReference type="PANTHER" id="PTHR43782:SF3">
    <property type="entry name" value="ARGINASE"/>
    <property type="match status" value="1"/>
</dbReference>
<reference evidence="13" key="1">
    <citation type="submission" date="2022-12" db="EMBL/GenBank/DDBJ databases">
        <authorList>
            <person name="Petersen C."/>
        </authorList>
    </citation>
    <scope>NUCLEOTIDE SEQUENCE</scope>
    <source>
        <strain evidence="13">IBT 35673</strain>
    </source>
</reference>
<dbReference type="PANTHER" id="PTHR43782">
    <property type="entry name" value="ARGINASE"/>
    <property type="match status" value="1"/>
</dbReference>
<accession>A0A9W9UJJ5</accession>
<comment type="pathway">
    <text evidence="1">Nitrogen metabolism; urea cycle; L-ornithine and urea from L-arginine: step 1/1.</text>
</comment>
<comment type="similarity">
    <text evidence="10 11">Belongs to the arginase family.</text>
</comment>
<evidence type="ECO:0000256" key="1">
    <source>
        <dbReference type="ARBA" id="ARBA00005098"/>
    </source>
</evidence>
<dbReference type="GO" id="GO:0006525">
    <property type="term" value="P:arginine metabolic process"/>
    <property type="evidence" value="ECO:0007669"/>
    <property type="project" value="UniProtKB-KW"/>
</dbReference>
<dbReference type="SUPFAM" id="SSF52768">
    <property type="entry name" value="Arginase/deacetylase"/>
    <property type="match status" value="1"/>
</dbReference>
<dbReference type="Gene3D" id="3.40.800.10">
    <property type="entry name" value="Ureohydrolase domain"/>
    <property type="match status" value="1"/>
</dbReference>
<dbReference type="PRINTS" id="PR00116">
    <property type="entry name" value="ARGINASE"/>
</dbReference>
<dbReference type="FunFam" id="3.40.800.10:FF:000012">
    <property type="entry name" value="Arginase"/>
    <property type="match status" value="1"/>
</dbReference>
<organism evidence="13 14">
    <name type="scientific">Penicillium brevicompactum</name>
    <dbReference type="NCBI Taxonomy" id="5074"/>
    <lineage>
        <taxon>Eukaryota</taxon>
        <taxon>Fungi</taxon>
        <taxon>Dikarya</taxon>
        <taxon>Ascomycota</taxon>
        <taxon>Pezizomycotina</taxon>
        <taxon>Eurotiomycetes</taxon>
        <taxon>Eurotiomycetidae</taxon>
        <taxon>Eurotiales</taxon>
        <taxon>Aspergillaceae</taxon>
        <taxon>Penicillium</taxon>
    </lineage>
</organism>
<keyword evidence="8 12" id="KW-0464">Manganese</keyword>
<dbReference type="InterPro" id="IPR020855">
    <property type="entry name" value="Ureohydrolase_Mn_BS"/>
</dbReference>
<evidence type="ECO:0000256" key="8">
    <source>
        <dbReference type="ARBA" id="ARBA00023211"/>
    </source>
</evidence>
<dbReference type="EC" id="3.5.3.1" evidence="3 12"/>
<dbReference type="GO" id="GO:0004053">
    <property type="term" value="F:arginase activity"/>
    <property type="evidence" value="ECO:0007669"/>
    <property type="project" value="UniProtKB-EC"/>
</dbReference>
<dbReference type="GO" id="GO:0030145">
    <property type="term" value="F:manganese ion binding"/>
    <property type="evidence" value="ECO:0007669"/>
    <property type="project" value="TreeGrafter"/>
</dbReference>
<dbReference type="InterPro" id="IPR006035">
    <property type="entry name" value="Ureohydrolase"/>
</dbReference>
<dbReference type="CDD" id="cd09989">
    <property type="entry name" value="Arginase"/>
    <property type="match status" value="1"/>
</dbReference>
<comment type="catalytic activity">
    <reaction evidence="9 12">
        <text>L-arginine + H2O = urea + L-ornithine</text>
        <dbReference type="Rhea" id="RHEA:20569"/>
        <dbReference type="ChEBI" id="CHEBI:15377"/>
        <dbReference type="ChEBI" id="CHEBI:16199"/>
        <dbReference type="ChEBI" id="CHEBI:32682"/>
        <dbReference type="ChEBI" id="CHEBI:46911"/>
        <dbReference type="EC" id="3.5.3.1"/>
    </reaction>
</comment>
<keyword evidence="7 11" id="KW-0378">Hydrolase</keyword>
<dbReference type="EMBL" id="JAPZBQ010000002">
    <property type="protein sequence ID" value="KAJ5344801.1"/>
    <property type="molecule type" value="Genomic_DNA"/>
</dbReference>
<keyword evidence="5 12" id="KW-0056">Arginine metabolism</keyword>
<sequence length="326" mass="35583">MAHLASFRHRLLAEPHLAVVAANISCGAPRDGAHKGPRAIIDSGLLTELQPELGWPITVDHILKQPLKPVKETDSAIEGMKRARDVSESTRLISEHVYRHARQGRFVLTLGGDHSIGIGTVTGMSKAIGERFLTRELAVLWIDAHADINTPQTSESGRIHGMPLAFASGLAMPLSEGFFGWINKSHFINLRRLVYIGLRDVDEAEKLIITKHGIKAFTMDDVRQHGISKVMDLALEYIGDDIPMHVSFDIDSLDPKYAPSTGFPVASGLSLEEGKHISRRLGDSGNLVSMDLVEINPDVAKCKLEVTIESGNVVIKSALGVENTNE</sequence>
<dbReference type="PROSITE" id="PS51409">
    <property type="entry name" value="ARGINASE_2"/>
    <property type="match status" value="1"/>
</dbReference>
<dbReference type="AlphaFoldDB" id="A0A9W9UJJ5"/>
<dbReference type="GO" id="GO:0005634">
    <property type="term" value="C:nucleus"/>
    <property type="evidence" value="ECO:0007669"/>
    <property type="project" value="TreeGrafter"/>
</dbReference>
<evidence type="ECO:0000256" key="2">
    <source>
        <dbReference type="ARBA" id="ARBA00011233"/>
    </source>
</evidence>
<keyword evidence="6 12" id="KW-0479">Metal-binding</keyword>
<gene>
    <name evidence="13" type="ORF">N7452_002805</name>
</gene>
<comment type="caution">
    <text evidence="13">The sequence shown here is derived from an EMBL/GenBank/DDBJ whole genome shotgun (WGS) entry which is preliminary data.</text>
</comment>
<evidence type="ECO:0000256" key="7">
    <source>
        <dbReference type="ARBA" id="ARBA00022801"/>
    </source>
</evidence>
<dbReference type="GO" id="GO:0005829">
    <property type="term" value="C:cytosol"/>
    <property type="evidence" value="ECO:0007669"/>
    <property type="project" value="TreeGrafter"/>
</dbReference>
<evidence type="ECO:0000256" key="12">
    <source>
        <dbReference type="RuleBase" id="RU361159"/>
    </source>
</evidence>
<proteinExistence type="inferred from homology"/>
<dbReference type="PROSITE" id="PS01053">
    <property type="entry name" value="ARGINASE_1"/>
    <property type="match status" value="1"/>
</dbReference>